<dbReference type="GO" id="GO:0071051">
    <property type="term" value="P:poly(A)-dependent snoRNA 3'-end processing"/>
    <property type="evidence" value="ECO:0007669"/>
    <property type="project" value="TreeGrafter"/>
</dbReference>
<keyword evidence="3" id="KW-0540">Nuclease</keyword>
<dbReference type="Proteomes" id="UP000308730">
    <property type="component" value="Unassembled WGS sequence"/>
</dbReference>
<dbReference type="SUPFAM" id="SSF47819">
    <property type="entry name" value="HRDC-like"/>
    <property type="match status" value="1"/>
</dbReference>
<dbReference type="GO" id="GO:0003727">
    <property type="term" value="F:single-stranded RNA binding"/>
    <property type="evidence" value="ECO:0007669"/>
    <property type="project" value="TreeGrafter"/>
</dbReference>
<dbReference type="SMART" id="SM00341">
    <property type="entry name" value="HRDC"/>
    <property type="match status" value="1"/>
</dbReference>
<dbReference type="PANTHER" id="PTHR12124:SF47">
    <property type="entry name" value="EXOSOME COMPONENT 10"/>
    <property type="match status" value="1"/>
</dbReference>
<evidence type="ECO:0000256" key="4">
    <source>
        <dbReference type="ARBA" id="ARBA00022801"/>
    </source>
</evidence>
<feature type="compositionally biased region" description="Low complexity" evidence="9">
    <location>
        <begin position="464"/>
        <end position="475"/>
    </location>
</feature>
<dbReference type="InterPro" id="IPR012337">
    <property type="entry name" value="RNaseH-like_sf"/>
</dbReference>
<organism evidence="11 12">
    <name type="scientific">Antrodiella citrinella</name>
    <dbReference type="NCBI Taxonomy" id="2447956"/>
    <lineage>
        <taxon>Eukaryota</taxon>
        <taxon>Fungi</taxon>
        <taxon>Dikarya</taxon>
        <taxon>Basidiomycota</taxon>
        <taxon>Agaricomycotina</taxon>
        <taxon>Agaricomycetes</taxon>
        <taxon>Polyporales</taxon>
        <taxon>Steccherinaceae</taxon>
        <taxon>Antrodiella</taxon>
    </lineage>
</organism>
<dbReference type="GO" id="GO:0071039">
    <property type="term" value="P:nuclear polyadenylation-dependent CUT catabolic process"/>
    <property type="evidence" value="ECO:0007669"/>
    <property type="project" value="TreeGrafter"/>
</dbReference>
<keyword evidence="5" id="KW-0271">Exosome</keyword>
<dbReference type="InterPro" id="IPR036397">
    <property type="entry name" value="RNaseH_sf"/>
</dbReference>
<protein>
    <recommendedName>
        <fullName evidence="10">HRDC domain-containing protein</fullName>
    </recommendedName>
</protein>
<comment type="caution">
    <text evidence="11">The sequence shown here is derived from an EMBL/GenBank/DDBJ whole genome shotgun (WGS) entry which is preliminary data.</text>
</comment>
<feature type="region of interest" description="Disordered" evidence="9">
    <location>
        <begin position="456"/>
        <end position="475"/>
    </location>
</feature>
<dbReference type="GO" id="GO:0005730">
    <property type="term" value="C:nucleolus"/>
    <property type="evidence" value="ECO:0007669"/>
    <property type="project" value="TreeGrafter"/>
</dbReference>
<evidence type="ECO:0000256" key="5">
    <source>
        <dbReference type="ARBA" id="ARBA00022835"/>
    </source>
</evidence>
<dbReference type="GO" id="GO:0071044">
    <property type="term" value="P:histone mRNA catabolic process"/>
    <property type="evidence" value="ECO:0007669"/>
    <property type="project" value="TreeGrafter"/>
</dbReference>
<evidence type="ECO:0000313" key="12">
    <source>
        <dbReference type="Proteomes" id="UP000308730"/>
    </source>
</evidence>
<keyword evidence="7" id="KW-0539">Nucleus</keyword>
<feature type="domain" description="HRDC" evidence="10">
    <location>
        <begin position="529"/>
        <end position="609"/>
    </location>
</feature>
<keyword evidence="2" id="KW-0698">rRNA processing</keyword>
<dbReference type="GO" id="GO:0000166">
    <property type="term" value="F:nucleotide binding"/>
    <property type="evidence" value="ECO:0007669"/>
    <property type="project" value="InterPro"/>
</dbReference>
<dbReference type="FunFam" id="1.10.150.80:FF:000001">
    <property type="entry name" value="Putative exosome component 10"/>
    <property type="match status" value="1"/>
</dbReference>
<dbReference type="GO" id="GO:0071040">
    <property type="term" value="P:nuclear polyadenylation-dependent antisense transcript catabolic process"/>
    <property type="evidence" value="ECO:0007669"/>
    <property type="project" value="TreeGrafter"/>
</dbReference>
<keyword evidence="6" id="KW-0269">Exonuclease</keyword>
<dbReference type="EMBL" id="SGPM01000399">
    <property type="protein sequence ID" value="THH23070.1"/>
    <property type="molecule type" value="Genomic_DNA"/>
</dbReference>
<dbReference type="GO" id="GO:0071037">
    <property type="term" value="P:nuclear polyadenylation-dependent snRNA catabolic process"/>
    <property type="evidence" value="ECO:0007669"/>
    <property type="project" value="TreeGrafter"/>
</dbReference>
<dbReference type="CDD" id="cd06147">
    <property type="entry name" value="Rrp6p_like_exo"/>
    <property type="match status" value="1"/>
</dbReference>
<accession>A0A4S4MIR9</accession>
<evidence type="ECO:0000256" key="1">
    <source>
        <dbReference type="ARBA" id="ARBA00004123"/>
    </source>
</evidence>
<evidence type="ECO:0000256" key="8">
    <source>
        <dbReference type="ARBA" id="ARBA00043957"/>
    </source>
</evidence>
<dbReference type="GO" id="GO:0000175">
    <property type="term" value="F:3'-5'-RNA exonuclease activity"/>
    <property type="evidence" value="ECO:0007669"/>
    <property type="project" value="InterPro"/>
</dbReference>
<evidence type="ECO:0000256" key="9">
    <source>
        <dbReference type="SAM" id="MobiDB-lite"/>
    </source>
</evidence>
<evidence type="ECO:0000256" key="3">
    <source>
        <dbReference type="ARBA" id="ARBA00022722"/>
    </source>
</evidence>
<dbReference type="AlphaFoldDB" id="A0A4S4MIR9"/>
<dbReference type="SMART" id="SM00474">
    <property type="entry name" value="35EXOc"/>
    <property type="match status" value="1"/>
</dbReference>
<proteinExistence type="inferred from homology"/>
<dbReference type="InterPro" id="IPR045092">
    <property type="entry name" value="Rrp6-like"/>
</dbReference>
<feature type="region of interest" description="Disordered" evidence="9">
    <location>
        <begin position="838"/>
        <end position="890"/>
    </location>
</feature>
<dbReference type="GO" id="GO:0000176">
    <property type="term" value="C:nuclear exosome (RNase complex)"/>
    <property type="evidence" value="ECO:0007669"/>
    <property type="project" value="InterPro"/>
</dbReference>
<dbReference type="SUPFAM" id="SSF53098">
    <property type="entry name" value="Ribonuclease H-like"/>
    <property type="match status" value="1"/>
</dbReference>
<dbReference type="GO" id="GO:0071038">
    <property type="term" value="P:TRAMP-dependent tRNA surveillance pathway"/>
    <property type="evidence" value="ECO:0007669"/>
    <property type="project" value="TreeGrafter"/>
</dbReference>
<sequence>MFLSSHAPSVNSTAALSQFLQPTPPAGSDPHRTALLSLSRMADPASSGAISPLSFADYNSKLQIAVLKATKNAAVLPADIGFYTSMRKDLAHEVNATSTRILTLTNRLLDLVATGETGSAKGKKRARLESEEDVQDSFRSIVVDAMDQLLERTDIRLDEHRGLLKPPAIVVTTGNNQPLPPKPNKKPVAQGRLDPALQNASHLPKPQIQFKQKVDNGYQSAWQPTIKHKYNAQVPLGYRMSEADMDESTVISSHPYQYEMRHINYPAQMFRYTEPIPLKSFEETPFIWVDTPALLSALLNELRSVTEIAIDLEHHSYRTFSGFVCLMQISTRDRDYIVDTLALRDELEELNEVFTDPKIVKVLHGAESDIIWLQQDFNLYIVNLFDTYHASKVLAFPRHGLATLLEMYCDFTPDKRYQLADWRIRPLPQEMSDYARSDTHFLLYIYDNLRNALLDRSGSRSNTPPDASSSDSQPPAVLLREVLSRSCETALRVYEKETYDAEGGSGPTGWDLLAKKWNKGYLLPSNGQSSRRLEVYKTVHAWRDRVARLEDESVRYVLPNHYLFSLAEQPPADMAALHNSFPSVPPIIRARGKDLLDAIRKTIKRVSSTSSLSKDEETAEAKELGIVSSVDSAPVNIAKNPRANIFAPISRLRAEGEDVPSTQFSMLFGSASNVDRSANGASAFATRRSSLFDFVPSVSLSKRNRFAFRDVLLRIHDDLDVTPSLPKPEVAAVEVVDTEVAMDVAEDALRGQVSMAFVPAEQRQQTRPIVDDTIVVVGQKKRKRVRTRLTQDGELPEAQSVMLEDDTLGLEVIDDGQATGVNAAVDAAPFDFGASGSNILDDGSDHEVDTAATRKKQRKGGSGLFEYGNFKAPPKAHSQLQQGNVSRTIK</sequence>
<dbReference type="Pfam" id="PF00570">
    <property type="entry name" value="HRDC"/>
    <property type="match status" value="1"/>
</dbReference>
<evidence type="ECO:0000259" key="10">
    <source>
        <dbReference type="PROSITE" id="PS50967"/>
    </source>
</evidence>
<comment type="subcellular location">
    <subcellularLocation>
        <location evidence="1">Nucleus</location>
    </subcellularLocation>
</comment>
<keyword evidence="12" id="KW-1185">Reference proteome</keyword>
<comment type="similarity">
    <text evidence="8">Belongs to the exosome component 10/RRP6 family.</text>
</comment>
<dbReference type="Gene3D" id="1.10.150.80">
    <property type="entry name" value="HRDC domain"/>
    <property type="match status" value="1"/>
</dbReference>
<dbReference type="GO" id="GO:0000467">
    <property type="term" value="P:exonucleolytic trimming to generate mature 3'-end of 5.8S rRNA from tricistronic rRNA transcript (SSU-rRNA, 5.8S rRNA, LSU-rRNA)"/>
    <property type="evidence" value="ECO:0007669"/>
    <property type="project" value="InterPro"/>
</dbReference>
<name>A0A4S4MIR9_9APHY</name>
<evidence type="ECO:0000256" key="2">
    <source>
        <dbReference type="ARBA" id="ARBA00022552"/>
    </source>
</evidence>
<evidence type="ECO:0000256" key="7">
    <source>
        <dbReference type="ARBA" id="ARBA00023242"/>
    </source>
</evidence>
<dbReference type="Pfam" id="PF08066">
    <property type="entry name" value="PMC2NT"/>
    <property type="match status" value="1"/>
</dbReference>
<dbReference type="InterPro" id="IPR002121">
    <property type="entry name" value="HRDC_dom"/>
</dbReference>
<evidence type="ECO:0000256" key="6">
    <source>
        <dbReference type="ARBA" id="ARBA00022839"/>
    </source>
</evidence>
<evidence type="ECO:0000313" key="11">
    <source>
        <dbReference type="EMBL" id="THH23070.1"/>
    </source>
</evidence>
<keyword evidence="4" id="KW-0378">Hydrolase</keyword>
<feature type="compositionally biased region" description="Polar residues" evidence="9">
    <location>
        <begin position="878"/>
        <end position="890"/>
    </location>
</feature>
<dbReference type="Gene3D" id="3.30.420.10">
    <property type="entry name" value="Ribonuclease H-like superfamily/Ribonuclease H"/>
    <property type="match status" value="1"/>
</dbReference>
<dbReference type="PANTHER" id="PTHR12124">
    <property type="entry name" value="POLYMYOSITIS/SCLERODERMA AUTOANTIGEN-RELATED"/>
    <property type="match status" value="1"/>
</dbReference>
<dbReference type="InterPro" id="IPR010997">
    <property type="entry name" value="HRDC-like_sf"/>
</dbReference>
<dbReference type="InterPro" id="IPR049559">
    <property type="entry name" value="Rrp6p-like_exo"/>
</dbReference>
<gene>
    <name evidence="11" type="ORF">EUX98_g8106</name>
</gene>
<dbReference type="InterPro" id="IPR012588">
    <property type="entry name" value="Exosome-assoc_fac_Rrp6_N"/>
</dbReference>
<dbReference type="OrthoDB" id="2250022at2759"/>
<dbReference type="InterPro" id="IPR002562">
    <property type="entry name" value="3'-5'_exonuclease_dom"/>
</dbReference>
<reference evidence="11 12" key="1">
    <citation type="submission" date="2019-02" db="EMBL/GenBank/DDBJ databases">
        <title>Genome sequencing of the rare red list fungi Antrodiella citrinella (Flaviporus citrinellus).</title>
        <authorList>
            <person name="Buettner E."/>
            <person name="Kellner H."/>
        </authorList>
    </citation>
    <scope>NUCLEOTIDE SEQUENCE [LARGE SCALE GENOMIC DNA]</scope>
    <source>
        <strain evidence="11 12">DSM 108506</strain>
    </source>
</reference>
<dbReference type="GO" id="GO:0071036">
    <property type="term" value="P:nuclear polyadenylation-dependent snoRNA catabolic process"/>
    <property type="evidence" value="ECO:0007669"/>
    <property type="project" value="TreeGrafter"/>
</dbReference>
<dbReference type="FunFam" id="3.30.420.10:FF:000059">
    <property type="entry name" value="Exosome complex exonuclease Rrp6"/>
    <property type="match status" value="1"/>
</dbReference>
<dbReference type="Pfam" id="PF01612">
    <property type="entry name" value="DNA_pol_A_exo1"/>
    <property type="match status" value="1"/>
</dbReference>
<dbReference type="InterPro" id="IPR044876">
    <property type="entry name" value="HRDC_dom_sf"/>
</dbReference>
<dbReference type="PROSITE" id="PS50967">
    <property type="entry name" value="HRDC"/>
    <property type="match status" value="1"/>
</dbReference>
<dbReference type="GO" id="GO:0071035">
    <property type="term" value="P:nuclear polyadenylation-dependent rRNA catabolic process"/>
    <property type="evidence" value="ECO:0007669"/>
    <property type="project" value="TreeGrafter"/>
</dbReference>